<dbReference type="InterPro" id="IPR011042">
    <property type="entry name" value="6-blade_b-propeller_TolB-like"/>
</dbReference>
<name>A0ABV8GIY7_9ACTN</name>
<reference evidence="3" key="1">
    <citation type="journal article" date="2019" name="Int. J. Syst. Evol. Microbiol.">
        <title>The Global Catalogue of Microorganisms (GCM) 10K type strain sequencing project: providing services to taxonomists for standard genome sequencing and annotation.</title>
        <authorList>
            <consortium name="The Broad Institute Genomics Platform"/>
            <consortium name="The Broad Institute Genome Sequencing Center for Infectious Disease"/>
            <person name="Wu L."/>
            <person name="Ma J."/>
        </authorList>
    </citation>
    <scope>NUCLEOTIDE SEQUENCE [LARGE SCALE GENOMIC DNA]</scope>
    <source>
        <strain evidence="3">TBRC 1276</strain>
    </source>
</reference>
<feature type="transmembrane region" description="Helical" evidence="1">
    <location>
        <begin position="40"/>
        <end position="60"/>
    </location>
</feature>
<accession>A0ABV8GIY7</accession>
<keyword evidence="1" id="KW-0812">Transmembrane</keyword>
<dbReference type="EMBL" id="JBHSBI010000031">
    <property type="protein sequence ID" value="MFC4013910.1"/>
    <property type="molecule type" value="Genomic_DNA"/>
</dbReference>
<dbReference type="Gene3D" id="2.120.10.30">
    <property type="entry name" value="TolB, C-terminal domain"/>
    <property type="match status" value="1"/>
</dbReference>
<keyword evidence="1" id="KW-1133">Transmembrane helix</keyword>
<evidence type="ECO:0008006" key="4">
    <source>
        <dbReference type="Google" id="ProtNLM"/>
    </source>
</evidence>
<evidence type="ECO:0000313" key="2">
    <source>
        <dbReference type="EMBL" id="MFC4013910.1"/>
    </source>
</evidence>
<gene>
    <name evidence="2" type="ORF">ACFOY2_42260</name>
</gene>
<dbReference type="Proteomes" id="UP001595851">
    <property type="component" value="Unassembled WGS sequence"/>
</dbReference>
<keyword evidence="1" id="KW-0472">Membrane</keyword>
<organism evidence="2 3">
    <name type="scientific">Nonomuraea purpurea</name>
    <dbReference type="NCBI Taxonomy" id="1849276"/>
    <lineage>
        <taxon>Bacteria</taxon>
        <taxon>Bacillati</taxon>
        <taxon>Actinomycetota</taxon>
        <taxon>Actinomycetes</taxon>
        <taxon>Streptosporangiales</taxon>
        <taxon>Streptosporangiaceae</taxon>
        <taxon>Nonomuraea</taxon>
    </lineage>
</organism>
<sequence>MRGEQDLVRTLRTAADQVEGLDLAGGVARRRRALRTRRRVGVALAAAAVVAIVGGTTVALSGGEQRAQPAEIVTPEVPKITPVEQLWPRAVVKMPAKKWKPVTGLSPTQVLLAANSAFEKAGQLGVYDSARGTTRVLGDIPSPKKKYYPQKFAVSSRYIAWYGETPQDDDPWADFWIMPREGGTARRVTEVTADVDAIGLTGDSLVWSVRGGGVYRVPLTGGKPSRVPGSDGLHLTAWPWANGRASKEPGANENRVVNLETGRSVDVPLPPQVQMTQCHAEWCVGVSGGRMIVQRVDGTGRKTLPVMFRPHGARWLLGDRYAMFGVYDETRRGLPIAVVYDLATGVTAGLGEKSEPWVSGSVMMGANSSAPSTTPSWDADVTYHRECGNGRCVVKTRGGGKQLTVVNLLAATR</sequence>
<comment type="caution">
    <text evidence="2">The sequence shown here is derived from an EMBL/GenBank/DDBJ whole genome shotgun (WGS) entry which is preliminary data.</text>
</comment>
<evidence type="ECO:0000256" key="1">
    <source>
        <dbReference type="SAM" id="Phobius"/>
    </source>
</evidence>
<protein>
    <recommendedName>
        <fullName evidence="4">WD40 repeat domain-containing protein</fullName>
    </recommendedName>
</protein>
<dbReference type="SUPFAM" id="SSF69304">
    <property type="entry name" value="Tricorn protease N-terminal domain"/>
    <property type="match status" value="1"/>
</dbReference>
<keyword evidence="3" id="KW-1185">Reference proteome</keyword>
<evidence type="ECO:0000313" key="3">
    <source>
        <dbReference type="Proteomes" id="UP001595851"/>
    </source>
</evidence>
<proteinExistence type="predicted"/>
<dbReference type="RefSeq" id="WP_379533766.1">
    <property type="nucleotide sequence ID" value="NZ_JBHSBI010000031.1"/>
</dbReference>